<evidence type="ECO:0000256" key="5">
    <source>
        <dbReference type="PROSITE-ProRule" id="PRU00076"/>
    </source>
</evidence>
<dbReference type="PROSITE" id="PS50026">
    <property type="entry name" value="EGF_3"/>
    <property type="match status" value="1"/>
</dbReference>
<reference evidence="8 9" key="1">
    <citation type="journal article" date="2021" name="Elife">
        <title>Chloroplast acquisition without the gene transfer in kleptoplastic sea slugs, Plakobranchus ocellatus.</title>
        <authorList>
            <person name="Maeda T."/>
            <person name="Takahashi S."/>
            <person name="Yoshida T."/>
            <person name="Shimamura S."/>
            <person name="Takaki Y."/>
            <person name="Nagai Y."/>
            <person name="Toyoda A."/>
            <person name="Suzuki Y."/>
            <person name="Arimoto A."/>
            <person name="Ishii H."/>
            <person name="Satoh N."/>
            <person name="Nishiyama T."/>
            <person name="Hasebe M."/>
            <person name="Maruyama T."/>
            <person name="Minagawa J."/>
            <person name="Obokata J."/>
            <person name="Shigenobu S."/>
        </authorList>
    </citation>
    <scope>NUCLEOTIDE SEQUENCE [LARGE SCALE GENOMIC DNA]</scope>
</reference>
<dbReference type="InterPro" id="IPR000742">
    <property type="entry name" value="EGF"/>
</dbReference>
<dbReference type="InterPro" id="IPR049883">
    <property type="entry name" value="NOTCH1_EGF-like"/>
</dbReference>
<keyword evidence="3" id="KW-0677">Repeat</keyword>
<evidence type="ECO:0000256" key="1">
    <source>
        <dbReference type="ARBA" id="ARBA00022536"/>
    </source>
</evidence>
<dbReference type="EMBL" id="BLXT01000298">
    <property type="protein sequence ID" value="GFN75808.1"/>
    <property type="molecule type" value="Genomic_DNA"/>
</dbReference>
<evidence type="ECO:0000313" key="9">
    <source>
        <dbReference type="Proteomes" id="UP000735302"/>
    </source>
</evidence>
<keyword evidence="1 5" id="KW-0245">EGF-like domain</keyword>
<dbReference type="PROSITE" id="PS01187">
    <property type="entry name" value="EGF_CA"/>
    <property type="match status" value="1"/>
</dbReference>
<evidence type="ECO:0000259" key="7">
    <source>
        <dbReference type="PROSITE" id="PS50026"/>
    </source>
</evidence>
<organism evidence="8 9">
    <name type="scientific">Plakobranchus ocellatus</name>
    <dbReference type="NCBI Taxonomy" id="259542"/>
    <lineage>
        <taxon>Eukaryota</taxon>
        <taxon>Metazoa</taxon>
        <taxon>Spiralia</taxon>
        <taxon>Lophotrochozoa</taxon>
        <taxon>Mollusca</taxon>
        <taxon>Gastropoda</taxon>
        <taxon>Heterobranchia</taxon>
        <taxon>Euthyneura</taxon>
        <taxon>Panpulmonata</taxon>
        <taxon>Sacoglossa</taxon>
        <taxon>Placobranchoidea</taxon>
        <taxon>Plakobranchidae</taxon>
        <taxon>Plakobranchus</taxon>
    </lineage>
</organism>
<dbReference type="GO" id="GO:0005509">
    <property type="term" value="F:calcium ion binding"/>
    <property type="evidence" value="ECO:0007669"/>
    <property type="project" value="InterPro"/>
</dbReference>
<dbReference type="PANTHER" id="PTHR24050">
    <property type="entry name" value="PA14 DOMAIN-CONTAINING PROTEIN"/>
    <property type="match status" value="1"/>
</dbReference>
<protein>
    <submittedName>
        <fullName evidence="8">Pro-epidermal growth factor</fullName>
    </submittedName>
</protein>
<name>A0AAV3XY77_9GAST</name>
<dbReference type="PANTHER" id="PTHR24050:SF28">
    <property type="entry name" value="UROMODULIN-LIKE"/>
    <property type="match status" value="1"/>
</dbReference>
<keyword evidence="2 6" id="KW-0732">Signal</keyword>
<evidence type="ECO:0000256" key="3">
    <source>
        <dbReference type="ARBA" id="ARBA00022737"/>
    </source>
</evidence>
<keyword evidence="9" id="KW-1185">Reference proteome</keyword>
<dbReference type="AlphaFoldDB" id="A0AAV3XY77"/>
<dbReference type="SMART" id="SM00179">
    <property type="entry name" value="EGF_CA"/>
    <property type="match status" value="1"/>
</dbReference>
<dbReference type="InterPro" id="IPR000152">
    <property type="entry name" value="EGF-type_Asp/Asn_hydroxyl_site"/>
</dbReference>
<dbReference type="InterPro" id="IPR052235">
    <property type="entry name" value="Nephronectin_domain"/>
</dbReference>
<feature type="domain" description="EGF-like" evidence="7">
    <location>
        <begin position="118"/>
        <end position="158"/>
    </location>
</feature>
<dbReference type="InterPro" id="IPR018097">
    <property type="entry name" value="EGF_Ca-bd_CS"/>
</dbReference>
<dbReference type="PROSITE" id="PS00010">
    <property type="entry name" value="ASX_HYDROXYL"/>
    <property type="match status" value="1"/>
</dbReference>
<keyword evidence="4" id="KW-1015">Disulfide bond</keyword>
<dbReference type="Pfam" id="PF07645">
    <property type="entry name" value="EGF_CA"/>
    <property type="match status" value="1"/>
</dbReference>
<feature type="chain" id="PRO_5043752567" evidence="6">
    <location>
        <begin position="21"/>
        <end position="296"/>
    </location>
</feature>
<gene>
    <name evidence="8" type="ORF">PoB_000231400</name>
</gene>
<proteinExistence type="predicted"/>
<feature type="signal peptide" evidence="6">
    <location>
        <begin position="1"/>
        <end position="20"/>
    </location>
</feature>
<dbReference type="InterPro" id="IPR001881">
    <property type="entry name" value="EGF-like_Ca-bd_dom"/>
</dbReference>
<comment type="caution">
    <text evidence="8">The sequence shown here is derived from an EMBL/GenBank/DDBJ whole genome shotgun (WGS) entry which is preliminary data.</text>
</comment>
<dbReference type="CDD" id="cd00054">
    <property type="entry name" value="EGF_CA"/>
    <property type="match status" value="1"/>
</dbReference>
<evidence type="ECO:0000313" key="8">
    <source>
        <dbReference type="EMBL" id="GFN75808.1"/>
    </source>
</evidence>
<dbReference type="Proteomes" id="UP000735302">
    <property type="component" value="Unassembled WGS sequence"/>
</dbReference>
<dbReference type="SUPFAM" id="SSF57184">
    <property type="entry name" value="Growth factor receptor domain"/>
    <property type="match status" value="1"/>
</dbReference>
<evidence type="ECO:0000256" key="6">
    <source>
        <dbReference type="SAM" id="SignalP"/>
    </source>
</evidence>
<comment type="caution">
    <text evidence="5">Lacks conserved residue(s) required for the propagation of feature annotation.</text>
</comment>
<dbReference type="Gene3D" id="2.10.25.10">
    <property type="entry name" value="Laminin"/>
    <property type="match status" value="1"/>
</dbReference>
<evidence type="ECO:0000256" key="2">
    <source>
        <dbReference type="ARBA" id="ARBA00022729"/>
    </source>
</evidence>
<dbReference type="InterPro" id="IPR009030">
    <property type="entry name" value="Growth_fac_rcpt_cys_sf"/>
</dbReference>
<dbReference type="FunFam" id="2.10.25.10:FF:000038">
    <property type="entry name" value="Fibrillin 2"/>
    <property type="match status" value="1"/>
</dbReference>
<sequence>MNVAILSTLCFLTVVGGVYSSFLGRQDQTRVDVTIFAPRQFLGNTTRIYFNYHLDTEVVDTVTSSKVMVFDVEEPLINARTRKDACANMSCDHACDEATGLCACFKGYKAEGQFKCIDVNECMEGKVRCDKAAGCHNRKGTYDCICGEDYYGNGKTCRVCSPECGPGEFEFRQCSTHHDRECMNATLLQQPITSDNLIVEDRGHVKNSATRLDKLPERYVGFSNYKLRRGTGVYLDLTVRFIDAAQQFVSANETRPLTSDLDRVAPPFLRSPPVRKLCPNPLPDYYHLQYQKQEVG</sequence>
<evidence type="ECO:0000256" key="4">
    <source>
        <dbReference type="ARBA" id="ARBA00023157"/>
    </source>
</evidence>
<accession>A0AAV3XY77</accession>